<dbReference type="Proteomes" id="UP001165740">
    <property type="component" value="Chromosome 11"/>
</dbReference>
<dbReference type="OrthoDB" id="6131102at2759"/>
<keyword evidence="3" id="KW-1185">Reference proteome</keyword>
<dbReference type="RefSeq" id="XP_055901596.1">
    <property type="nucleotide sequence ID" value="XM_056045621.1"/>
</dbReference>
<organism evidence="3 5">
    <name type="scientific">Biomphalaria glabrata</name>
    <name type="common">Bloodfluke planorb</name>
    <name type="synonym">Freshwater snail</name>
    <dbReference type="NCBI Taxonomy" id="6526"/>
    <lineage>
        <taxon>Eukaryota</taxon>
        <taxon>Metazoa</taxon>
        <taxon>Spiralia</taxon>
        <taxon>Lophotrochozoa</taxon>
        <taxon>Mollusca</taxon>
        <taxon>Gastropoda</taxon>
        <taxon>Heterobranchia</taxon>
        <taxon>Euthyneura</taxon>
        <taxon>Panpulmonata</taxon>
        <taxon>Hygrophila</taxon>
        <taxon>Lymnaeoidea</taxon>
        <taxon>Planorbidae</taxon>
        <taxon>Biomphalaria</taxon>
    </lineage>
</organism>
<gene>
    <name evidence="4 5" type="primary">LOC129928991</name>
</gene>
<sequence length="295" mass="32954">MMTSAQVTMPRIRRVTNLLLYIVCLVCADERLLFQSTPNFLIIGATKEVSFACSWTGLGSFSIRRVHSIQLMKETNQGFKSMAALKHPDDMSTTSVQTHNKSDIEVTYWKHQNCLTLSVLLAKPSAGTYICRVDGVDAKGSSFQVNESLKVTLKEDCSTDQMYFGPTIHNNTKYYLSKFGALDAEDADSRCKSLGGYLMEVDDEEEFEIASNLANDTDVDKAYIAGSDYETEGTWIYPRTGQKNTFVKLSSSKHHSNPSTRDCLEIAFKFDSGIHDVSCDSDNAYFCEVEVSSFN</sequence>
<dbReference type="RefSeq" id="XP_055901597.1">
    <property type="nucleotide sequence ID" value="XM_056045622.1"/>
</dbReference>
<proteinExistence type="predicted"/>
<reference evidence="4 5" key="1">
    <citation type="submission" date="2025-04" db="UniProtKB">
        <authorList>
            <consortium name="RefSeq"/>
        </authorList>
    </citation>
    <scope>IDENTIFICATION</scope>
</reference>
<evidence type="ECO:0000256" key="1">
    <source>
        <dbReference type="SAM" id="SignalP"/>
    </source>
</evidence>
<name>A0A9W3BQ79_BIOGL</name>
<dbReference type="InterPro" id="IPR001304">
    <property type="entry name" value="C-type_lectin-like"/>
</dbReference>
<protein>
    <submittedName>
        <fullName evidence="4 5">Uncharacterized protein LOC129928991 isoform X1</fullName>
    </submittedName>
</protein>
<dbReference type="AlphaFoldDB" id="A0A9W3BQ79"/>
<dbReference type="Pfam" id="PF00059">
    <property type="entry name" value="Lectin_C"/>
    <property type="match status" value="1"/>
</dbReference>
<feature type="signal peptide" evidence="1">
    <location>
        <begin position="1"/>
        <end position="28"/>
    </location>
</feature>
<dbReference type="Gene3D" id="3.10.100.10">
    <property type="entry name" value="Mannose-Binding Protein A, subunit A"/>
    <property type="match status" value="1"/>
</dbReference>
<feature type="domain" description="C-type lectin" evidence="2">
    <location>
        <begin position="169"/>
        <end position="288"/>
    </location>
</feature>
<dbReference type="InterPro" id="IPR016186">
    <property type="entry name" value="C-type_lectin-like/link_sf"/>
</dbReference>
<feature type="chain" id="PRO_5044703095" evidence="1">
    <location>
        <begin position="29"/>
        <end position="295"/>
    </location>
</feature>
<evidence type="ECO:0000313" key="5">
    <source>
        <dbReference type="RefSeq" id="XP_055901597.1"/>
    </source>
</evidence>
<dbReference type="CDD" id="cd00037">
    <property type="entry name" value="CLECT"/>
    <property type="match status" value="1"/>
</dbReference>
<dbReference type="SMART" id="SM00034">
    <property type="entry name" value="CLECT"/>
    <property type="match status" value="1"/>
</dbReference>
<dbReference type="PROSITE" id="PS50041">
    <property type="entry name" value="C_TYPE_LECTIN_2"/>
    <property type="match status" value="1"/>
</dbReference>
<accession>A0A9W3BQ79</accession>
<dbReference type="InterPro" id="IPR016187">
    <property type="entry name" value="CTDL_fold"/>
</dbReference>
<evidence type="ECO:0000313" key="4">
    <source>
        <dbReference type="RefSeq" id="XP_055901596.1"/>
    </source>
</evidence>
<dbReference type="GeneID" id="129928991"/>
<keyword evidence="1" id="KW-0732">Signal</keyword>
<dbReference type="SUPFAM" id="SSF56436">
    <property type="entry name" value="C-type lectin-like"/>
    <property type="match status" value="1"/>
</dbReference>
<evidence type="ECO:0000259" key="2">
    <source>
        <dbReference type="PROSITE" id="PS50041"/>
    </source>
</evidence>
<evidence type="ECO:0000313" key="3">
    <source>
        <dbReference type="Proteomes" id="UP001165740"/>
    </source>
</evidence>